<evidence type="ECO:0000313" key="8">
    <source>
        <dbReference type="Proteomes" id="UP000663844"/>
    </source>
</evidence>
<dbReference type="Pfam" id="PF00069">
    <property type="entry name" value="Pkinase"/>
    <property type="match status" value="1"/>
</dbReference>
<evidence type="ECO:0000256" key="5">
    <source>
        <dbReference type="SAM" id="SignalP"/>
    </source>
</evidence>
<dbReference type="EC" id="2.7.11.1" evidence="2"/>
<evidence type="ECO:0000256" key="2">
    <source>
        <dbReference type="ARBA" id="ARBA00012513"/>
    </source>
</evidence>
<feature type="non-terminal residue" evidence="7">
    <location>
        <position position="76"/>
    </location>
</feature>
<dbReference type="PANTHER" id="PTHR45832:SF22">
    <property type="entry name" value="SERINE_THREONINE-PROTEIN KINASE SAMKA-RELATED"/>
    <property type="match status" value="1"/>
</dbReference>
<reference evidence="7" key="1">
    <citation type="submission" date="2021-02" db="EMBL/GenBank/DDBJ databases">
        <authorList>
            <person name="Nowell W R."/>
        </authorList>
    </citation>
    <scope>NUCLEOTIDE SEQUENCE</scope>
</reference>
<dbReference type="InterPro" id="IPR051931">
    <property type="entry name" value="PAK3-like"/>
</dbReference>
<evidence type="ECO:0000313" key="7">
    <source>
        <dbReference type="EMBL" id="CAF4424266.1"/>
    </source>
</evidence>
<keyword evidence="3" id="KW-0547">Nucleotide-binding</keyword>
<keyword evidence="5" id="KW-0732">Signal</keyword>
<sequence length="76" mass="8751">MNIKTNLILCFFSRASGTVLLAYELATGEEVAIKQMNLANQPKKELIINEIAVMKHNRHINIVNYKDSYLVDDELW</sequence>
<evidence type="ECO:0000256" key="3">
    <source>
        <dbReference type="ARBA" id="ARBA00022741"/>
    </source>
</evidence>
<dbReference type="EMBL" id="CAJOAZ010029331">
    <property type="protein sequence ID" value="CAF4424266.1"/>
    <property type="molecule type" value="Genomic_DNA"/>
</dbReference>
<dbReference type="GO" id="GO:0005524">
    <property type="term" value="F:ATP binding"/>
    <property type="evidence" value="ECO:0007669"/>
    <property type="project" value="UniProtKB-KW"/>
</dbReference>
<organism evidence="7 8">
    <name type="scientific">Adineta steineri</name>
    <dbReference type="NCBI Taxonomy" id="433720"/>
    <lineage>
        <taxon>Eukaryota</taxon>
        <taxon>Metazoa</taxon>
        <taxon>Spiralia</taxon>
        <taxon>Gnathifera</taxon>
        <taxon>Rotifera</taxon>
        <taxon>Eurotatoria</taxon>
        <taxon>Bdelloidea</taxon>
        <taxon>Adinetida</taxon>
        <taxon>Adinetidae</taxon>
        <taxon>Adineta</taxon>
    </lineage>
</organism>
<dbReference type="SUPFAM" id="SSF56112">
    <property type="entry name" value="Protein kinase-like (PK-like)"/>
    <property type="match status" value="1"/>
</dbReference>
<dbReference type="InterPro" id="IPR011009">
    <property type="entry name" value="Kinase-like_dom_sf"/>
</dbReference>
<evidence type="ECO:0000256" key="1">
    <source>
        <dbReference type="ARBA" id="ARBA00008874"/>
    </source>
</evidence>
<comment type="similarity">
    <text evidence="1">Belongs to the protein kinase superfamily. STE Ser/Thr protein kinase family. STE20 subfamily.</text>
</comment>
<evidence type="ECO:0000259" key="6">
    <source>
        <dbReference type="PROSITE" id="PS50011"/>
    </source>
</evidence>
<dbReference type="AlphaFoldDB" id="A0A820QNL5"/>
<dbReference type="PANTHER" id="PTHR45832">
    <property type="entry name" value="SERINE/THREONINE-PROTEIN KINASE SAMKA-RELATED-RELATED"/>
    <property type="match status" value="1"/>
</dbReference>
<dbReference type="Gene3D" id="3.30.200.20">
    <property type="entry name" value="Phosphorylase Kinase, domain 1"/>
    <property type="match status" value="1"/>
</dbReference>
<feature type="signal peptide" evidence="5">
    <location>
        <begin position="1"/>
        <end position="17"/>
    </location>
</feature>
<keyword evidence="4" id="KW-0067">ATP-binding</keyword>
<proteinExistence type="inferred from homology"/>
<comment type="caution">
    <text evidence="7">The sequence shown here is derived from an EMBL/GenBank/DDBJ whole genome shotgun (WGS) entry which is preliminary data.</text>
</comment>
<evidence type="ECO:0000256" key="4">
    <source>
        <dbReference type="ARBA" id="ARBA00022840"/>
    </source>
</evidence>
<dbReference type="GO" id="GO:0004674">
    <property type="term" value="F:protein serine/threonine kinase activity"/>
    <property type="evidence" value="ECO:0007669"/>
    <property type="project" value="UniProtKB-EC"/>
</dbReference>
<dbReference type="Proteomes" id="UP000663844">
    <property type="component" value="Unassembled WGS sequence"/>
</dbReference>
<feature type="domain" description="Protein kinase" evidence="6">
    <location>
        <begin position="5"/>
        <end position="76"/>
    </location>
</feature>
<feature type="chain" id="PRO_5032295063" description="non-specific serine/threonine protein kinase" evidence="5">
    <location>
        <begin position="18"/>
        <end position="76"/>
    </location>
</feature>
<protein>
    <recommendedName>
        <fullName evidence="2">non-specific serine/threonine protein kinase</fullName>
        <ecNumber evidence="2">2.7.11.1</ecNumber>
    </recommendedName>
</protein>
<dbReference type="PROSITE" id="PS50011">
    <property type="entry name" value="PROTEIN_KINASE_DOM"/>
    <property type="match status" value="1"/>
</dbReference>
<name>A0A820QNL5_9BILA</name>
<gene>
    <name evidence="7" type="ORF">OXD698_LOCUS52834</name>
</gene>
<accession>A0A820QNL5</accession>
<dbReference type="InterPro" id="IPR000719">
    <property type="entry name" value="Prot_kinase_dom"/>
</dbReference>